<reference evidence="6 7" key="1">
    <citation type="submission" date="2016-07" db="EMBL/GenBank/DDBJ databases">
        <title>Pervasive Adenine N6-methylation of Active Genes in Fungi.</title>
        <authorList>
            <consortium name="DOE Joint Genome Institute"/>
            <person name="Mondo S.J."/>
            <person name="Dannebaum R.O."/>
            <person name="Kuo R.C."/>
            <person name="Labutti K."/>
            <person name="Haridas S."/>
            <person name="Kuo A."/>
            <person name="Salamov A."/>
            <person name="Ahrendt S.R."/>
            <person name="Lipzen A."/>
            <person name="Sullivan W."/>
            <person name="Andreopoulos W.B."/>
            <person name="Clum A."/>
            <person name="Lindquist E."/>
            <person name="Daum C."/>
            <person name="Ramamoorthy G.K."/>
            <person name="Gryganskyi A."/>
            <person name="Culley D."/>
            <person name="Magnuson J.K."/>
            <person name="James T.Y."/>
            <person name="O'Malley M.A."/>
            <person name="Stajich J.E."/>
            <person name="Spatafora J.W."/>
            <person name="Visel A."/>
            <person name="Grigoriev I.V."/>
        </authorList>
    </citation>
    <scope>NUCLEOTIDE SEQUENCE [LARGE SCALE GENOMIC DNA]</scope>
    <source>
        <strain evidence="6 7">JEL800</strain>
    </source>
</reference>
<feature type="transmembrane region" description="Helical" evidence="5">
    <location>
        <begin position="158"/>
        <end position="176"/>
    </location>
</feature>
<feature type="transmembrane region" description="Helical" evidence="5">
    <location>
        <begin position="256"/>
        <end position="278"/>
    </location>
</feature>
<keyword evidence="4 5" id="KW-0472">Membrane</keyword>
<feature type="transmembrane region" description="Helical" evidence="5">
    <location>
        <begin position="226"/>
        <end position="244"/>
    </location>
</feature>
<keyword evidence="7" id="KW-1185">Reference proteome</keyword>
<dbReference type="Proteomes" id="UP000193642">
    <property type="component" value="Unassembled WGS sequence"/>
</dbReference>
<name>A0A1Y2CIS0_9FUNG</name>
<proteinExistence type="predicted"/>
<organism evidence="6 7">
    <name type="scientific">Rhizoclosmatium globosum</name>
    <dbReference type="NCBI Taxonomy" id="329046"/>
    <lineage>
        <taxon>Eukaryota</taxon>
        <taxon>Fungi</taxon>
        <taxon>Fungi incertae sedis</taxon>
        <taxon>Chytridiomycota</taxon>
        <taxon>Chytridiomycota incertae sedis</taxon>
        <taxon>Chytridiomycetes</taxon>
        <taxon>Chytridiales</taxon>
        <taxon>Chytriomycetaceae</taxon>
        <taxon>Rhizoclosmatium</taxon>
    </lineage>
</organism>
<feature type="transmembrane region" description="Helical" evidence="5">
    <location>
        <begin position="92"/>
        <end position="111"/>
    </location>
</feature>
<dbReference type="OrthoDB" id="6428174at2759"/>
<dbReference type="SUPFAM" id="SSF103481">
    <property type="entry name" value="Multidrug resistance efflux transporter EmrE"/>
    <property type="match status" value="1"/>
</dbReference>
<evidence type="ECO:0000256" key="4">
    <source>
        <dbReference type="ARBA" id="ARBA00023136"/>
    </source>
</evidence>
<protein>
    <submittedName>
        <fullName evidence="6">DUF803-domain-containing protein</fullName>
    </submittedName>
</protein>
<feature type="transmembrane region" description="Helical" evidence="5">
    <location>
        <begin position="65"/>
        <end position="86"/>
    </location>
</feature>
<accession>A0A1Y2CIS0</accession>
<feature type="transmembrane region" description="Helical" evidence="5">
    <location>
        <begin position="118"/>
        <end position="138"/>
    </location>
</feature>
<evidence type="ECO:0000313" key="7">
    <source>
        <dbReference type="Proteomes" id="UP000193642"/>
    </source>
</evidence>
<comment type="caution">
    <text evidence="6">The sequence shown here is derived from an EMBL/GenBank/DDBJ whole genome shotgun (WGS) entry which is preliminary data.</text>
</comment>
<evidence type="ECO:0000256" key="1">
    <source>
        <dbReference type="ARBA" id="ARBA00004141"/>
    </source>
</evidence>
<dbReference type="Pfam" id="PF05653">
    <property type="entry name" value="Mg_trans_NIPA"/>
    <property type="match status" value="1"/>
</dbReference>
<evidence type="ECO:0000256" key="5">
    <source>
        <dbReference type="SAM" id="Phobius"/>
    </source>
</evidence>
<dbReference type="PANTHER" id="PTHR12570">
    <property type="match status" value="1"/>
</dbReference>
<feature type="transmembrane region" description="Helical" evidence="5">
    <location>
        <begin position="15"/>
        <end position="38"/>
    </location>
</feature>
<sequence length="329" mass="35665">MSNPTSNSTSTSNPAWQSVVGAALAILSGFFLGTSVVLRKRGLIEIAAEGHDVTSGSRAYLKNKFWWLGMLLQAVGEVANFGAYAFCPTILVTPMGTLAIVFNAILSSYLLNESLAFLGIMGCGLCMVGVILIVIHAIQASDPETVMDFVSYVIQPGFLVYSVFIVVLVLWLKYYAEPRWAKQTPFVYIAMSSCGGAYLVLSAQGVGSAIVYSARNWTTDNQFWQWPLYPLILFMLLAVIYQITYLNKALAVNPSAVIYPISFVCFNGMTIITTSILFQEFPVDTVSAGISVAAGLFVIVVGVILLSVSKNETQDIEVTDKIGVTRVLP</sequence>
<feature type="transmembrane region" description="Helical" evidence="5">
    <location>
        <begin position="290"/>
        <end position="308"/>
    </location>
</feature>
<gene>
    <name evidence="6" type="ORF">BCR33DRAFT_678373</name>
</gene>
<dbReference type="GO" id="GO:0015095">
    <property type="term" value="F:magnesium ion transmembrane transporter activity"/>
    <property type="evidence" value="ECO:0007669"/>
    <property type="project" value="InterPro"/>
</dbReference>
<evidence type="ECO:0000256" key="3">
    <source>
        <dbReference type="ARBA" id="ARBA00022989"/>
    </source>
</evidence>
<keyword evidence="3 5" id="KW-1133">Transmembrane helix</keyword>
<feature type="transmembrane region" description="Helical" evidence="5">
    <location>
        <begin position="188"/>
        <end position="214"/>
    </location>
</feature>
<dbReference type="EMBL" id="MCGO01000015">
    <property type="protein sequence ID" value="ORY46941.1"/>
    <property type="molecule type" value="Genomic_DNA"/>
</dbReference>
<evidence type="ECO:0000256" key="2">
    <source>
        <dbReference type="ARBA" id="ARBA00022692"/>
    </source>
</evidence>
<dbReference type="InterPro" id="IPR037185">
    <property type="entry name" value="EmrE-like"/>
</dbReference>
<evidence type="ECO:0000313" key="6">
    <source>
        <dbReference type="EMBL" id="ORY46941.1"/>
    </source>
</evidence>
<comment type="subcellular location">
    <subcellularLocation>
        <location evidence="1">Membrane</location>
        <topology evidence="1">Multi-pass membrane protein</topology>
    </subcellularLocation>
</comment>
<keyword evidence="2 5" id="KW-0812">Transmembrane</keyword>
<dbReference type="InterPro" id="IPR008521">
    <property type="entry name" value="Mg_trans_NIPA"/>
</dbReference>
<dbReference type="PANTHER" id="PTHR12570:SF92">
    <property type="entry name" value="SPICHTHYIN, ISOFORM B"/>
    <property type="match status" value="1"/>
</dbReference>
<dbReference type="AlphaFoldDB" id="A0A1Y2CIS0"/>
<dbReference type="GO" id="GO:0016020">
    <property type="term" value="C:membrane"/>
    <property type="evidence" value="ECO:0007669"/>
    <property type="project" value="UniProtKB-SubCell"/>
</dbReference>